<organism evidence="1 2">
    <name type="scientific">Candidatus Staskawiczbacteria bacterium RIFOXYB1_FULL_37_44</name>
    <dbReference type="NCBI Taxonomy" id="1802223"/>
    <lineage>
        <taxon>Bacteria</taxon>
        <taxon>Candidatus Staskawicziibacteriota</taxon>
    </lineage>
</organism>
<evidence type="ECO:0000313" key="2">
    <source>
        <dbReference type="Proteomes" id="UP000178650"/>
    </source>
</evidence>
<evidence type="ECO:0000313" key="1">
    <source>
        <dbReference type="EMBL" id="OGZ78973.1"/>
    </source>
</evidence>
<proteinExistence type="predicted"/>
<comment type="caution">
    <text evidence="1">The sequence shown here is derived from an EMBL/GenBank/DDBJ whole genome shotgun (WGS) entry which is preliminary data.</text>
</comment>
<protein>
    <submittedName>
        <fullName evidence="1">Uncharacterized protein</fullName>
    </submittedName>
</protein>
<dbReference type="EMBL" id="MHPJ01000010">
    <property type="protein sequence ID" value="OGZ78973.1"/>
    <property type="molecule type" value="Genomic_DNA"/>
</dbReference>
<name>A0A1G2IWC2_9BACT</name>
<dbReference type="Proteomes" id="UP000178650">
    <property type="component" value="Unassembled WGS sequence"/>
</dbReference>
<sequence>MLAGGGSGTLRPAPMPFIDVINNKIPLLASGVLPGASKVELLDMTLKTGRNRARLTGFDFLPAFGSAELRYNITEVVVMADLNGKSKDGCEANLASARPDYYDVISTDVYRPVWLSKKGLHIEVYAKFNSYLSGEDIGLDIALVSGVNLRGVDLPFENVRYGGVDPILQPMDTQSWSVSQESGDKYGSVEIDQQGVSLLKFYSWQSELVQPKTMSFTAQQGDLDDAAYSLWADTNWDDVFDVSVCSAGTVSNGKLSFNLADADMPDGRYEVRGDIVAVPVSDHLQLAFDTSGLNAVNTETGKPLQGTMVNGTAPATGAQIRLYTNVATLFSFKSADHELVVKEIPTASPNWQTVEPGTPDLVLEAFTASSTSLMYITHVAITATQGDLSSFTNYVMHWDTNSDGIFDGSVAGELVNEQVVFDGLLLTSPVGNTYSFEIRADARDDIQYGYLRAQLSGDAGISAKRPDGSALATDKIFEQYADQTRWSIYSGDGGGMG</sequence>
<reference evidence="1 2" key="1">
    <citation type="journal article" date="2016" name="Nat. Commun.">
        <title>Thousands of microbial genomes shed light on interconnected biogeochemical processes in an aquifer system.</title>
        <authorList>
            <person name="Anantharaman K."/>
            <person name="Brown C.T."/>
            <person name="Hug L.A."/>
            <person name="Sharon I."/>
            <person name="Castelle C.J."/>
            <person name="Probst A.J."/>
            <person name="Thomas B.C."/>
            <person name="Singh A."/>
            <person name="Wilkins M.J."/>
            <person name="Karaoz U."/>
            <person name="Brodie E.L."/>
            <person name="Williams K.H."/>
            <person name="Hubbard S.S."/>
            <person name="Banfield J.F."/>
        </authorList>
    </citation>
    <scope>NUCLEOTIDE SEQUENCE [LARGE SCALE GENOMIC DNA]</scope>
</reference>
<accession>A0A1G2IWC2</accession>
<dbReference type="AlphaFoldDB" id="A0A1G2IWC2"/>
<gene>
    <name evidence="1" type="ORF">A2358_04495</name>
</gene>